<gene>
    <name evidence="3" type="ORF">UXQ13_13545</name>
</gene>
<dbReference type="SUPFAM" id="SSF51679">
    <property type="entry name" value="Bacterial luciferase-like"/>
    <property type="match status" value="1"/>
</dbReference>
<dbReference type="InterPro" id="IPR050564">
    <property type="entry name" value="F420-G6PD/mer"/>
</dbReference>
<dbReference type="InterPro" id="IPR011251">
    <property type="entry name" value="Luciferase-like_dom"/>
</dbReference>
<dbReference type="PANTHER" id="PTHR43244:SF1">
    <property type="entry name" value="5,10-METHYLENETETRAHYDROMETHANOPTERIN REDUCTASE"/>
    <property type="match status" value="1"/>
</dbReference>
<dbReference type="RefSeq" id="WP_225233543.1">
    <property type="nucleotide sequence ID" value="NZ_JBAPLV010000014.1"/>
</dbReference>
<dbReference type="InterPro" id="IPR036661">
    <property type="entry name" value="Luciferase-like_sf"/>
</dbReference>
<dbReference type="PANTHER" id="PTHR43244">
    <property type="match status" value="1"/>
</dbReference>
<proteinExistence type="predicted"/>
<dbReference type="EMBL" id="JBAPLV010000014">
    <property type="protein sequence ID" value="MEI4279489.1"/>
    <property type="molecule type" value="Genomic_DNA"/>
</dbReference>
<name>A0ABU8E776_9ACTN</name>
<dbReference type="Gene3D" id="3.20.20.30">
    <property type="entry name" value="Luciferase-like domain"/>
    <property type="match status" value="1"/>
</dbReference>
<accession>A0ABU8E776</accession>
<dbReference type="Pfam" id="PF00296">
    <property type="entry name" value="Bac_luciferase"/>
    <property type="match status" value="1"/>
</dbReference>
<evidence type="ECO:0000256" key="1">
    <source>
        <dbReference type="ARBA" id="ARBA00023002"/>
    </source>
</evidence>
<dbReference type="Proteomes" id="UP001373496">
    <property type="component" value="Unassembled WGS sequence"/>
</dbReference>
<evidence type="ECO:0000313" key="3">
    <source>
        <dbReference type="EMBL" id="MEI4279489.1"/>
    </source>
</evidence>
<reference evidence="3 4" key="1">
    <citation type="submission" date="2024-03" db="EMBL/GenBank/DDBJ databases">
        <title>Draft genome sequence of Klenkia terrae.</title>
        <authorList>
            <person name="Duangmal K."/>
            <person name="Chantavorakit T."/>
        </authorList>
    </citation>
    <scope>NUCLEOTIDE SEQUENCE [LARGE SCALE GENOMIC DNA]</scope>
    <source>
        <strain evidence="3 4">JCM 17786</strain>
    </source>
</reference>
<sequence length="327" mass="34206">MTTSLRLNNDLSVAQFVELTVTAERLGFDQVWVSDDLFLRSAPVMVAAAAVATSRVGLGIGIMNPYSVHPAEIAMTSATLAELSGGRFLLGVAAGAEEFLGWAGIPRPKPLTRTREAVRALQVLGAGGRPVEHEDTGPGWTAEAHLRFPAAAPVYVGAMSPKMLGMAGAVADGVLPLLYPPEHFPTARDLVHAGAVEAGRDPASVDLAAAFWVSVDEDRAAAERALAEKIAYYGASFSPYLLERAGLAVADFAGIQAALAAGEVGRATDLVTPQMLGLGIAGDADEVVRRCRWLQDEGATHLSFGPPLGPDPVRAVTVLGEQVLPRL</sequence>
<dbReference type="CDD" id="cd01097">
    <property type="entry name" value="Tetrahydromethanopterin_reductase"/>
    <property type="match status" value="1"/>
</dbReference>
<evidence type="ECO:0000313" key="4">
    <source>
        <dbReference type="Proteomes" id="UP001373496"/>
    </source>
</evidence>
<protein>
    <submittedName>
        <fullName evidence="3">LLM class flavin-dependent oxidoreductase</fullName>
    </submittedName>
</protein>
<organism evidence="3 4">
    <name type="scientific">Klenkia terrae</name>
    <dbReference type="NCBI Taxonomy" id="1052259"/>
    <lineage>
        <taxon>Bacteria</taxon>
        <taxon>Bacillati</taxon>
        <taxon>Actinomycetota</taxon>
        <taxon>Actinomycetes</taxon>
        <taxon>Geodermatophilales</taxon>
        <taxon>Geodermatophilaceae</taxon>
        <taxon>Klenkia</taxon>
    </lineage>
</organism>
<keyword evidence="1" id="KW-0560">Oxidoreductase</keyword>
<feature type="domain" description="Luciferase-like" evidence="2">
    <location>
        <begin position="12"/>
        <end position="301"/>
    </location>
</feature>
<evidence type="ECO:0000259" key="2">
    <source>
        <dbReference type="Pfam" id="PF00296"/>
    </source>
</evidence>
<comment type="caution">
    <text evidence="3">The sequence shown here is derived from an EMBL/GenBank/DDBJ whole genome shotgun (WGS) entry which is preliminary data.</text>
</comment>
<keyword evidence="4" id="KW-1185">Reference proteome</keyword>